<reference evidence="1" key="1">
    <citation type="submission" date="2021-06" db="EMBL/GenBank/DDBJ databases">
        <authorList>
            <person name="Hodson N. C."/>
            <person name="Mongue J. A."/>
            <person name="Jaron S. K."/>
        </authorList>
    </citation>
    <scope>NUCLEOTIDE SEQUENCE</scope>
</reference>
<name>A0A8J2K583_9HEXA</name>
<sequence>WEAKRQGHFCCFTGCVALTLKPFGDGILAGGNEGKVRLIGRRDRREGWTALFQHPHVQNTKNQVYSFSLAGIGRLNPGTHLNS</sequence>
<feature type="non-terminal residue" evidence="1">
    <location>
        <position position="1"/>
    </location>
</feature>
<organism evidence="1 2">
    <name type="scientific">Allacma fusca</name>
    <dbReference type="NCBI Taxonomy" id="39272"/>
    <lineage>
        <taxon>Eukaryota</taxon>
        <taxon>Metazoa</taxon>
        <taxon>Ecdysozoa</taxon>
        <taxon>Arthropoda</taxon>
        <taxon>Hexapoda</taxon>
        <taxon>Collembola</taxon>
        <taxon>Symphypleona</taxon>
        <taxon>Sminthuridae</taxon>
        <taxon>Allacma</taxon>
    </lineage>
</organism>
<dbReference type="EMBL" id="CAJVCH010184440">
    <property type="protein sequence ID" value="CAG7729804.1"/>
    <property type="molecule type" value="Genomic_DNA"/>
</dbReference>
<gene>
    <name evidence="1" type="ORF">AFUS01_LOCUS18496</name>
</gene>
<protein>
    <submittedName>
        <fullName evidence="1">Uncharacterized protein</fullName>
    </submittedName>
</protein>
<evidence type="ECO:0000313" key="1">
    <source>
        <dbReference type="EMBL" id="CAG7729804.1"/>
    </source>
</evidence>
<comment type="caution">
    <text evidence="1">The sequence shown here is derived from an EMBL/GenBank/DDBJ whole genome shotgun (WGS) entry which is preliminary data.</text>
</comment>
<dbReference type="AlphaFoldDB" id="A0A8J2K583"/>
<dbReference type="Proteomes" id="UP000708208">
    <property type="component" value="Unassembled WGS sequence"/>
</dbReference>
<keyword evidence="2" id="KW-1185">Reference proteome</keyword>
<accession>A0A8J2K583</accession>
<evidence type="ECO:0000313" key="2">
    <source>
        <dbReference type="Proteomes" id="UP000708208"/>
    </source>
</evidence>
<proteinExistence type="predicted"/>